<name>A0A558BLL5_9BACT</name>
<dbReference type="AlphaFoldDB" id="A0A558BLL5"/>
<dbReference type="InterPro" id="IPR013324">
    <property type="entry name" value="RNA_pol_sigma_r3/r4-like"/>
</dbReference>
<comment type="similarity">
    <text evidence="1">Belongs to the sigma-70 factor family. ECF subfamily.</text>
</comment>
<evidence type="ECO:0000259" key="5">
    <source>
        <dbReference type="Pfam" id="PF04542"/>
    </source>
</evidence>
<reference evidence="7 8" key="1">
    <citation type="submission" date="2019-07" db="EMBL/GenBank/DDBJ databases">
        <title>Hymenobacter sp. straun FUR1 Genome sequencing and assembly.</title>
        <authorList>
            <person name="Chhetri G."/>
        </authorList>
    </citation>
    <scope>NUCLEOTIDE SEQUENCE [LARGE SCALE GENOMIC DNA]</scope>
    <source>
        <strain evidence="7 8">Fur1</strain>
    </source>
</reference>
<evidence type="ECO:0000313" key="8">
    <source>
        <dbReference type="Proteomes" id="UP000317624"/>
    </source>
</evidence>
<evidence type="ECO:0000259" key="6">
    <source>
        <dbReference type="Pfam" id="PF08281"/>
    </source>
</evidence>
<dbReference type="Proteomes" id="UP000317624">
    <property type="component" value="Unassembled WGS sequence"/>
</dbReference>
<keyword evidence="8" id="KW-1185">Reference proteome</keyword>
<feature type="domain" description="RNA polymerase sigma-70 region 2" evidence="5">
    <location>
        <begin position="51"/>
        <end position="116"/>
    </location>
</feature>
<dbReference type="InterPro" id="IPR013325">
    <property type="entry name" value="RNA_pol_sigma_r2"/>
</dbReference>
<protein>
    <submittedName>
        <fullName evidence="7">Sigma-70 family RNA polymerase sigma factor</fullName>
    </submittedName>
</protein>
<evidence type="ECO:0000256" key="4">
    <source>
        <dbReference type="ARBA" id="ARBA00023163"/>
    </source>
</evidence>
<sequence length="217" mass="24651">MSSATSTLSAATDASAILAPTKPASSKAQRDLVLVQRILDHHDERAYAELMSLYQKAIYQLVLKIVHQSDAAQDVALEVFVRAFRSLPTYKPEFAFSTWLFRIATNLSIAHLHRQRLPTVSLDAPQFAGEDTSFDYPDPTPTPQEALIQLQRIERMHAAVNSLPAKYQRIVQLHYFEELSYEEIAEREHLPLGTVKGQLHRCRGLLQQLLTPEQDRF</sequence>
<organism evidence="7 8">
    <name type="scientific">Hymenobacter setariae</name>
    <dbReference type="NCBI Taxonomy" id="2594794"/>
    <lineage>
        <taxon>Bacteria</taxon>
        <taxon>Pseudomonadati</taxon>
        <taxon>Bacteroidota</taxon>
        <taxon>Cytophagia</taxon>
        <taxon>Cytophagales</taxon>
        <taxon>Hymenobacteraceae</taxon>
        <taxon>Hymenobacter</taxon>
    </lineage>
</organism>
<comment type="caution">
    <text evidence="7">The sequence shown here is derived from an EMBL/GenBank/DDBJ whole genome shotgun (WGS) entry which is preliminary data.</text>
</comment>
<dbReference type="NCBIfam" id="TIGR02937">
    <property type="entry name" value="sigma70-ECF"/>
    <property type="match status" value="1"/>
</dbReference>
<dbReference type="GO" id="GO:0006352">
    <property type="term" value="P:DNA-templated transcription initiation"/>
    <property type="evidence" value="ECO:0007669"/>
    <property type="project" value="InterPro"/>
</dbReference>
<gene>
    <name evidence="7" type="ORF">FNT36_23700</name>
</gene>
<evidence type="ECO:0000256" key="2">
    <source>
        <dbReference type="ARBA" id="ARBA00023015"/>
    </source>
</evidence>
<dbReference type="InterPro" id="IPR014284">
    <property type="entry name" value="RNA_pol_sigma-70_dom"/>
</dbReference>
<dbReference type="PANTHER" id="PTHR43133">
    <property type="entry name" value="RNA POLYMERASE ECF-TYPE SIGMA FACTO"/>
    <property type="match status" value="1"/>
</dbReference>
<dbReference type="Pfam" id="PF08281">
    <property type="entry name" value="Sigma70_r4_2"/>
    <property type="match status" value="1"/>
</dbReference>
<dbReference type="EMBL" id="VMRJ01000007">
    <property type="protein sequence ID" value="TVT37404.1"/>
    <property type="molecule type" value="Genomic_DNA"/>
</dbReference>
<evidence type="ECO:0000313" key="7">
    <source>
        <dbReference type="EMBL" id="TVT37404.1"/>
    </source>
</evidence>
<feature type="domain" description="RNA polymerase sigma factor 70 region 4 type 2" evidence="6">
    <location>
        <begin position="154"/>
        <end position="203"/>
    </location>
</feature>
<dbReference type="InterPro" id="IPR036388">
    <property type="entry name" value="WH-like_DNA-bd_sf"/>
</dbReference>
<keyword evidence="4" id="KW-0804">Transcription</keyword>
<dbReference type="Gene3D" id="1.10.1740.10">
    <property type="match status" value="1"/>
</dbReference>
<dbReference type="RefSeq" id="WP_144852936.1">
    <property type="nucleotide sequence ID" value="NZ_VMRJ01000007.1"/>
</dbReference>
<dbReference type="PANTHER" id="PTHR43133:SF51">
    <property type="entry name" value="RNA POLYMERASE SIGMA FACTOR"/>
    <property type="match status" value="1"/>
</dbReference>
<accession>A0A558BLL5</accession>
<dbReference type="OrthoDB" id="9784272at2"/>
<dbReference type="InterPro" id="IPR013249">
    <property type="entry name" value="RNA_pol_sigma70_r4_t2"/>
</dbReference>
<dbReference type="SUPFAM" id="SSF88946">
    <property type="entry name" value="Sigma2 domain of RNA polymerase sigma factors"/>
    <property type="match status" value="1"/>
</dbReference>
<dbReference type="GO" id="GO:0003677">
    <property type="term" value="F:DNA binding"/>
    <property type="evidence" value="ECO:0007669"/>
    <property type="project" value="InterPro"/>
</dbReference>
<dbReference type="InterPro" id="IPR007627">
    <property type="entry name" value="RNA_pol_sigma70_r2"/>
</dbReference>
<keyword evidence="3" id="KW-0731">Sigma factor</keyword>
<dbReference type="InterPro" id="IPR039425">
    <property type="entry name" value="RNA_pol_sigma-70-like"/>
</dbReference>
<evidence type="ECO:0000256" key="1">
    <source>
        <dbReference type="ARBA" id="ARBA00010641"/>
    </source>
</evidence>
<keyword evidence="2" id="KW-0805">Transcription regulation</keyword>
<dbReference type="CDD" id="cd06171">
    <property type="entry name" value="Sigma70_r4"/>
    <property type="match status" value="1"/>
</dbReference>
<dbReference type="Pfam" id="PF04542">
    <property type="entry name" value="Sigma70_r2"/>
    <property type="match status" value="1"/>
</dbReference>
<evidence type="ECO:0000256" key="3">
    <source>
        <dbReference type="ARBA" id="ARBA00023082"/>
    </source>
</evidence>
<dbReference type="Gene3D" id="1.10.10.10">
    <property type="entry name" value="Winged helix-like DNA-binding domain superfamily/Winged helix DNA-binding domain"/>
    <property type="match status" value="1"/>
</dbReference>
<dbReference type="GO" id="GO:0016987">
    <property type="term" value="F:sigma factor activity"/>
    <property type="evidence" value="ECO:0007669"/>
    <property type="project" value="UniProtKB-KW"/>
</dbReference>
<proteinExistence type="inferred from homology"/>
<dbReference type="SUPFAM" id="SSF88659">
    <property type="entry name" value="Sigma3 and sigma4 domains of RNA polymerase sigma factors"/>
    <property type="match status" value="1"/>
</dbReference>